<feature type="region of interest" description="Disordered" evidence="6">
    <location>
        <begin position="212"/>
        <end position="236"/>
    </location>
</feature>
<sequence length="251" mass="26273">MSEYDVLRAVLDAQRAAFLREGPPSAEVRRNRLDRFQVAVLGAADFGHRPDAFSLMLEIMTAVGGIAHLHDNLEEWMAPVPVPGSEQAGMPTTIDTVPLGVVGVAGPWNIPVGLVIQPAAEALAAGNRVMIKFSDLVPQAGAVLARAVDAEFDAEELMVVDGGVDTAVAFSDLPFDHLLFTGSTAVGRAVQRAAAANLVPVTLELGGKNPARTSAWPLSGSRSPARPTVDRRASARTTCSCRATALPSSSS</sequence>
<evidence type="ECO:0000256" key="4">
    <source>
        <dbReference type="PROSITE-ProRule" id="PRU10007"/>
    </source>
</evidence>
<evidence type="ECO:0000313" key="8">
    <source>
        <dbReference type="EMBL" id="MDR7325838.1"/>
    </source>
</evidence>
<keyword evidence="3" id="KW-0520">NAD</keyword>
<dbReference type="PROSITE" id="PS00687">
    <property type="entry name" value="ALDEHYDE_DEHYDR_GLU"/>
    <property type="match status" value="1"/>
</dbReference>
<comment type="similarity">
    <text evidence="1 5">Belongs to the aldehyde dehydrogenase family.</text>
</comment>
<dbReference type="InterPro" id="IPR015590">
    <property type="entry name" value="Aldehyde_DH_dom"/>
</dbReference>
<dbReference type="InterPro" id="IPR016162">
    <property type="entry name" value="Ald_DH_N"/>
</dbReference>
<evidence type="ECO:0000256" key="6">
    <source>
        <dbReference type="SAM" id="MobiDB-lite"/>
    </source>
</evidence>
<dbReference type="PANTHER" id="PTHR43570">
    <property type="entry name" value="ALDEHYDE DEHYDROGENASE"/>
    <property type="match status" value="1"/>
</dbReference>
<dbReference type="Gene3D" id="3.40.605.10">
    <property type="entry name" value="Aldehyde Dehydrogenase, Chain A, domain 1"/>
    <property type="match status" value="1"/>
</dbReference>
<dbReference type="InterPro" id="IPR012394">
    <property type="entry name" value="Aldehyde_DH_NAD(P)"/>
</dbReference>
<keyword evidence="9" id="KW-1185">Reference proteome</keyword>
<evidence type="ECO:0000313" key="9">
    <source>
        <dbReference type="Proteomes" id="UP001183629"/>
    </source>
</evidence>
<accession>A0AAE3ZXB5</accession>
<dbReference type="InterPro" id="IPR016161">
    <property type="entry name" value="Ald_DH/histidinol_DH"/>
</dbReference>
<evidence type="ECO:0000256" key="3">
    <source>
        <dbReference type="ARBA" id="ARBA00023027"/>
    </source>
</evidence>
<evidence type="ECO:0000256" key="1">
    <source>
        <dbReference type="ARBA" id="ARBA00009986"/>
    </source>
</evidence>
<dbReference type="GO" id="GO:0005737">
    <property type="term" value="C:cytoplasm"/>
    <property type="evidence" value="ECO:0007669"/>
    <property type="project" value="TreeGrafter"/>
</dbReference>
<reference evidence="8 9" key="1">
    <citation type="submission" date="2023-07" db="EMBL/GenBank/DDBJ databases">
        <title>Sequencing the genomes of 1000 actinobacteria strains.</title>
        <authorList>
            <person name="Klenk H.-P."/>
        </authorList>
    </citation>
    <scope>NUCLEOTIDE SEQUENCE [LARGE SCALE GENOMIC DNA]</scope>
    <source>
        <strain evidence="8 9">DSM 44711</strain>
    </source>
</reference>
<protein>
    <submittedName>
        <fullName evidence="8">Acyl-CoA reductase-like NAD-dependent aldehyde dehydrogenase</fullName>
    </submittedName>
</protein>
<dbReference type="GO" id="GO:0004029">
    <property type="term" value="F:aldehyde dehydrogenase (NAD+) activity"/>
    <property type="evidence" value="ECO:0007669"/>
    <property type="project" value="TreeGrafter"/>
</dbReference>
<evidence type="ECO:0000259" key="7">
    <source>
        <dbReference type="Pfam" id="PF00171"/>
    </source>
</evidence>
<feature type="domain" description="Aldehyde dehydrogenase" evidence="7">
    <location>
        <begin position="82"/>
        <end position="211"/>
    </location>
</feature>
<comment type="caution">
    <text evidence="8">The sequence shown here is derived from an EMBL/GenBank/DDBJ whole genome shotgun (WGS) entry which is preliminary data.</text>
</comment>
<dbReference type="Proteomes" id="UP001183629">
    <property type="component" value="Unassembled WGS sequence"/>
</dbReference>
<evidence type="ECO:0000256" key="2">
    <source>
        <dbReference type="ARBA" id="ARBA00023002"/>
    </source>
</evidence>
<dbReference type="AlphaFoldDB" id="A0AAE3ZXB5"/>
<gene>
    <name evidence="8" type="ORF">J2S44_006088</name>
</gene>
<feature type="active site" evidence="4">
    <location>
        <position position="204"/>
    </location>
</feature>
<dbReference type="SUPFAM" id="SSF53720">
    <property type="entry name" value="ALDH-like"/>
    <property type="match status" value="1"/>
</dbReference>
<dbReference type="EMBL" id="JAVDYC010000001">
    <property type="protein sequence ID" value="MDR7325838.1"/>
    <property type="molecule type" value="Genomic_DNA"/>
</dbReference>
<proteinExistence type="inferred from homology"/>
<dbReference type="GO" id="GO:0006081">
    <property type="term" value="P:aldehyde metabolic process"/>
    <property type="evidence" value="ECO:0007669"/>
    <property type="project" value="InterPro"/>
</dbReference>
<organism evidence="8 9">
    <name type="scientific">Catenuloplanes niger</name>
    <dbReference type="NCBI Taxonomy" id="587534"/>
    <lineage>
        <taxon>Bacteria</taxon>
        <taxon>Bacillati</taxon>
        <taxon>Actinomycetota</taxon>
        <taxon>Actinomycetes</taxon>
        <taxon>Micromonosporales</taxon>
        <taxon>Micromonosporaceae</taxon>
        <taxon>Catenuloplanes</taxon>
    </lineage>
</organism>
<evidence type="ECO:0000256" key="5">
    <source>
        <dbReference type="RuleBase" id="RU003345"/>
    </source>
</evidence>
<dbReference type="Pfam" id="PF00171">
    <property type="entry name" value="Aldedh"/>
    <property type="match status" value="1"/>
</dbReference>
<dbReference type="InterPro" id="IPR029510">
    <property type="entry name" value="Ald_DH_CS_GLU"/>
</dbReference>
<name>A0AAE3ZXB5_9ACTN</name>
<keyword evidence="2 5" id="KW-0560">Oxidoreductase</keyword>
<dbReference type="PANTHER" id="PTHR43570:SF20">
    <property type="entry name" value="ALDEHYDE DEHYDROGENASE ALDX-RELATED"/>
    <property type="match status" value="1"/>
</dbReference>